<organism evidence="2 3">
    <name type="scientific">Vibrio nigripulchritudo SOn1</name>
    <dbReference type="NCBI Taxonomy" id="1238450"/>
    <lineage>
        <taxon>Bacteria</taxon>
        <taxon>Pseudomonadati</taxon>
        <taxon>Pseudomonadota</taxon>
        <taxon>Gammaproteobacteria</taxon>
        <taxon>Vibrionales</taxon>
        <taxon>Vibrionaceae</taxon>
        <taxon>Vibrio</taxon>
    </lineage>
</organism>
<dbReference type="InterPro" id="IPR036249">
    <property type="entry name" value="Thioredoxin-like_sf"/>
</dbReference>
<dbReference type="InterPro" id="IPR010634">
    <property type="entry name" value="DUF1223"/>
</dbReference>
<protein>
    <recommendedName>
        <fullName evidence="4">DUF1223 domain-containing protein</fullName>
    </recommendedName>
</protein>
<dbReference type="SUPFAM" id="SSF52833">
    <property type="entry name" value="Thioredoxin-like"/>
    <property type="match status" value="1"/>
</dbReference>
<keyword evidence="1" id="KW-0732">Signal</keyword>
<dbReference type="EMBL" id="CAOF01000114">
    <property type="protein sequence ID" value="CCO47165.1"/>
    <property type="molecule type" value="Genomic_DNA"/>
</dbReference>
<accession>A0AAV2VRS3</accession>
<evidence type="ECO:0000256" key="1">
    <source>
        <dbReference type="SAM" id="SignalP"/>
    </source>
</evidence>
<evidence type="ECO:0000313" key="3">
    <source>
        <dbReference type="Proteomes" id="UP000018211"/>
    </source>
</evidence>
<dbReference type="Proteomes" id="UP000018211">
    <property type="component" value="Unassembled WGS sequence"/>
</dbReference>
<gene>
    <name evidence="2" type="ORF">VIBNISOn1_240006</name>
</gene>
<dbReference type="AlphaFoldDB" id="A0AAV2VRS3"/>
<evidence type="ECO:0008006" key="4">
    <source>
        <dbReference type="Google" id="ProtNLM"/>
    </source>
</evidence>
<dbReference type="PANTHER" id="PTHR36057:SF1">
    <property type="entry name" value="LIPOPROTEIN LIPID ATTACHMENT SITE-LIKE PROTEIN, PUTATIVE (DUF1223)-RELATED"/>
    <property type="match status" value="1"/>
</dbReference>
<proteinExistence type="predicted"/>
<name>A0AAV2VRS3_9VIBR</name>
<feature type="signal peptide" evidence="1">
    <location>
        <begin position="1"/>
        <end position="29"/>
    </location>
</feature>
<sequence>MNKTVFTSILSASLMTATGATLFASNAVAQTWTHEGQPAQLVELFTSEGCSSCPPADRFLSKFQSSAKLWKDIIPVAFHVDYWDYLGWKDEFAHPAYSQRQRLYRAYGSLSSVYTPGFVVDGNEWRGFFSRSQLPAREVKDRGALTLNKEGDNFRLNYDQNGRYTAHLVLLAMDERTKIAAGENRGRELEHDFVVLNKYQLTSEKKWSFNDVMVANNADAVAVWLTKGNQSQPVQTVAGYIQ</sequence>
<reference evidence="2 3" key="1">
    <citation type="journal article" date="2013" name="ISME J.">
        <title>Comparative genomics of pathogenic lineages of Vibrio nigripulchritudo identifies virulence-associated traits.</title>
        <authorList>
            <person name="Goudenege D."/>
            <person name="Labreuche Y."/>
            <person name="Krin E."/>
            <person name="Ansquer D."/>
            <person name="Mangenot S."/>
            <person name="Calteau A."/>
            <person name="Medigue C."/>
            <person name="Mazel D."/>
            <person name="Polz M.F."/>
            <person name="Le Roux F."/>
        </authorList>
    </citation>
    <scope>NUCLEOTIDE SEQUENCE [LARGE SCALE GENOMIC DNA]</scope>
    <source>
        <strain evidence="2 3">SOn1</strain>
    </source>
</reference>
<dbReference type="PANTHER" id="PTHR36057">
    <property type="match status" value="1"/>
</dbReference>
<dbReference type="Pfam" id="PF06764">
    <property type="entry name" value="DUF1223"/>
    <property type="match status" value="1"/>
</dbReference>
<evidence type="ECO:0000313" key="2">
    <source>
        <dbReference type="EMBL" id="CCO47165.1"/>
    </source>
</evidence>
<feature type="chain" id="PRO_5043718882" description="DUF1223 domain-containing protein" evidence="1">
    <location>
        <begin position="30"/>
        <end position="242"/>
    </location>
</feature>
<dbReference type="RefSeq" id="WP_022612063.1">
    <property type="nucleotide sequence ID" value="NZ_LK391965.1"/>
</dbReference>
<comment type="caution">
    <text evidence="2">The sequence shown here is derived from an EMBL/GenBank/DDBJ whole genome shotgun (WGS) entry which is preliminary data.</text>
</comment>